<dbReference type="GeneID" id="5561881"/>
<evidence type="ECO:0000313" key="2">
    <source>
        <dbReference type="Proteomes" id="UP000000262"/>
    </source>
</evidence>
<proteinExistence type="predicted"/>
<dbReference type="STRING" id="453591.Igni_0599"/>
<gene>
    <name evidence="1" type="ordered locus">Igni_0599</name>
</gene>
<protein>
    <submittedName>
        <fullName evidence="1">Uncharacterized protein</fullName>
    </submittedName>
</protein>
<dbReference type="RefSeq" id="WP_011998633.1">
    <property type="nucleotide sequence ID" value="NC_009776.1"/>
</dbReference>
<keyword evidence="2" id="KW-1185">Reference proteome</keyword>
<evidence type="ECO:0000313" key="1">
    <source>
        <dbReference type="EMBL" id="ABU81781.1"/>
    </source>
</evidence>
<accession>A8AA29</accession>
<reference evidence="1 2" key="1">
    <citation type="journal article" date="2008" name="Genome Biol.">
        <title>A genomic analysis of the archaeal system Ignicoccus hospitalis-Nanoarchaeum equitans.</title>
        <authorList>
            <person name="Podar M."/>
            <person name="Anderson I."/>
            <person name="Makarova K.S."/>
            <person name="Elkins J.G."/>
            <person name="Ivanova N."/>
            <person name="Wall M.A."/>
            <person name="Lykidis A."/>
            <person name="Mavromatis K."/>
            <person name="Sun H."/>
            <person name="Hudson M.E."/>
            <person name="Chen W."/>
            <person name="Deciu C."/>
            <person name="Hutchison D."/>
            <person name="Eads J.R."/>
            <person name="Anderson A."/>
            <person name="Fernandes F."/>
            <person name="Szeto E."/>
            <person name="Lapidus A."/>
            <person name="Kyrpides N.C."/>
            <person name="Saier M.H.Jr."/>
            <person name="Richardson P.M."/>
            <person name="Rachel R."/>
            <person name="Huber H."/>
            <person name="Eisen J.A."/>
            <person name="Koonin E.V."/>
            <person name="Keller M."/>
            <person name="Stetter K.O."/>
        </authorList>
    </citation>
    <scope>NUCLEOTIDE SEQUENCE [LARGE SCALE GENOMIC DNA]</scope>
    <source>
        <strain evidence="2">KIN4/I / DSM 18386 / JCM 14125</strain>
    </source>
</reference>
<dbReference type="Proteomes" id="UP000000262">
    <property type="component" value="Chromosome"/>
</dbReference>
<dbReference type="KEGG" id="iho:Igni_0599"/>
<organism evidence="1 2">
    <name type="scientific">Ignicoccus hospitalis (strain KIN4/I / DSM 18386 / JCM 14125)</name>
    <dbReference type="NCBI Taxonomy" id="453591"/>
    <lineage>
        <taxon>Archaea</taxon>
        <taxon>Thermoproteota</taxon>
        <taxon>Thermoprotei</taxon>
        <taxon>Desulfurococcales</taxon>
        <taxon>Desulfurococcaceae</taxon>
        <taxon>Ignicoccus</taxon>
    </lineage>
</organism>
<dbReference type="AlphaFoldDB" id="A8AA29"/>
<dbReference type="HOGENOM" id="CLU_1438104_0_0_2"/>
<name>A8AA29_IGNH4</name>
<dbReference type="EMBL" id="CP000816">
    <property type="protein sequence ID" value="ABU81781.1"/>
    <property type="molecule type" value="Genomic_DNA"/>
</dbReference>
<sequence length="188" mass="20564">MIRALPALLALALLVTAEPWAVPGFTLVYSYHVKASGLLSLRGKEVNGTITYVYLNTTGNTIYVNMTVNANVTLPNGKIKVFKSSTIMKFRDDASLIFLTNKTLEGLRGQMRCEDGYCTLNVSTEQALNTGAKVVLNATSKFDLKYMVMVESHSVLKMASLHGKRALGTMTTEMRLVKIVPPSTGNVR</sequence>